<comment type="caution">
    <text evidence="4">The sequence shown here is derived from an EMBL/GenBank/DDBJ whole genome shotgun (WGS) entry which is preliminary data.</text>
</comment>
<dbReference type="RefSeq" id="WP_130566386.1">
    <property type="nucleotide sequence ID" value="NZ_SHLY01000002.1"/>
</dbReference>
<evidence type="ECO:0000313" key="4">
    <source>
        <dbReference type="EMBL" id="TAA47210.1"/>
    </source>
</evidence>
<dbReference type="Pfam" id="PF00563">
    <property type="entry name" value="EAL"/>
    <property type="match status" value="1"/>
</dbReference>
<dbReference type="EMBL" id="SHLY01000002">
    <property type="protein sequence ID" value="TAA47210.1"/>
    <property type="molecule type" value="Genomic_DNA"/>
</dbReference>
<dbReference type="SMART" id="SM00052">
    <property type="entry name" value="EAL"/>
    <property type="match status" value="1"/>
</dbReference>
<feature type="transmembrane region" description="Helical" evidence="1">
    <location>
        <begin position="153"/>
        <end position="175"/>
    </location>
</feature>
<dbReference type="InterPro" id="IPR035919">
    <property type="entry name" value="EAL_sf"/>
</dbReference>
<evidence type="ECO:0000313" key="5">
    <source>
        <dbReference type="Proteomes" id="UP000292544"/>
    </source>
</evidence>
<dbReference type="PROSITE" id="PS50883">
    <property type="entry name" value="EAL"/>
    <property type="match status" value="1"/>
</dbReference>
<dbReference type="InterPro" id="IPR042461">
    <property type="entry name" value="LapD_MoxY_peri_C"/>
</dbReference>
<dbReference type="Pfam" id="PF16448">
    <property type="entry name" value="LapD_MoxY_N"/>
    <property type="match status" value="1"/>
</dbReference>
<dbReference type="PANTHER" id="PTHR33121:SF79">
    <property type="entry name" value="CYCLIC DI-GMP PHOSPHODIESTERASE PDED-RELATED"/>
    <property type="match status" value="1"/>
</dbReference>
<evidence type="ECO:0000259" key="2">
    <source>
        <dbReference type="PROSITE" id="PS50883"/>
    </source>
</evidence>
<keyword evidence="1" id="KW-1133">Transmembrane helix</keyword>
<keyword evidence="5" id="KW-1185">Reference proteome</keyword>
<proteinExistence type="predicted"/>
<feature type="domain" description="HAMP" evidence="3">
    <location>
        <begin position="172"/>
        <end position="224"/>
    </location>
</feature>
<dbReference type="CDD" id="cd01948">
    <property type="entry name" value="EAL"/>
    <property type="match status" value="1"/>
</dbReference>
<dbReference type="Gene3D" id="3.30.110.200">
    <property type="match status" value="1"/>
</dbReference>
<dbReference type="SUPFAM" id="SSF141868">
    <property type="entry name" value="EAL domain-like"/>
    <property type="match status" value="1"/>
</dbReference>
<dbReference type="PROSITE" id="PS50885">
    <property type="entry name" value="HAMP"/>
    <property type="match status" value="1"/>
</dbReference>
<evidence type="ECO:0000259" key="3">
    <source>
        <dbReference type="PROSITE" id="PS50885"/>
    </source>
</evidence>
<accession>A0ABY1WRF5</accession>
<feature type="domain" description="EAL" evidence="2">
    <location>
        <begin position="406"/>
        <end position="631"/>
    </location>
</feature>
<dbReference type="InterPro" id="IPR003660">
    <property type="entry name" value="HAMP_dom"/>
</dbReference>
<reference evidence="5" key="1">
    <citation type="submission" date="2019-02" db="EMBL/GenBank/DDBJ databases">
        <title>Draft genome sequence of Muricauda sp. 176CP4-71.</title>
        <authorList>
            <person name="Park J.-S."/>
        </authorList>
    </citation>
    <scope>NUCLEOTIDE SEQUENCE [LARGE SCALE GENOMIC DNA]</scope>
    <source>
        <strain evidence="5">176GS2-150</strain>
    </source>
</reference>
<dbReference type="InterPro" id="IPR050706">
    <property type="entry name" value="Cyclic-di-GMP_PDE-like"/>
</dbReference>
<dbReference type="SMART" id="SM00304">
    <property type="entry name" value="HAMP"/>
    <property type="match status" value="1"/>
</dbReference>
<evidence type="ECO:0000256" key="1">
    <source>
        <dbReference type="SAM" id="Phobius"/>
    </source>
</evidence>
<dbReference type="Proteomes" id="UP000292544">
    <property type="component" value="Unassembled WGS sequence"/>
</dbReference>
<name>A0ABY1WRF5_9GAMM</name>
<dbReference type="InterPro" id="IPR001633">
    <property type="entry name" value="EAL_dom"/>
</dbReference>
<dbReference type="Gene3D" id="6.20.270.20">
    <property type="entry name" value="LapD/MoxY periplasmic domain"/>
    <property type="match status" value="1"/>
</dbReference>
<keyword evidence="1" id="KW-0472">Membrane</keyword>
<feature type="transmembrane region" description="Helical" evidence="1">
    <location>
        <begin position="6"/>
        <end position="27"/>
    </location>
</feature>
<dbReference type="InterPro" id="IPR043128">
    <property type="entry name" value="Rev_trsase/Diguanyl_cyclase"/>
</dbReference>
<gene>
    <name evidence="4" type="ORF">EXY25_08190</name>
</gene>
<keyword evidence="1" id="KW-0812">Transmembrane</keyword>
<dbReference type="PANTHER" id="PTHR33121">
    <property type="entry name" value="CYCLIC DI-GMP PHOSPHODIESTERASE PDEF"/>
    <property type="match status" value="1"/>
</dbReference>
<protein>
    <submittedName>
        <fullName evidence="4">EAL domain-containing protein</fullName>
    </submittedName>
</protein>
<dbReference type="InterPro" id="IPR032244">
    <property type="entry name" value="LapD_MoxY_N"/>
</dbReference>
<sequence length="631" mass="70366">MTLYRQVFLLLIVTMLLSLIAVMTLNLRSNASYLEQQLYANTDSTVTSLGMRLAPLLQPLDRVSAESTVNVAFDGTFLKRIDVEIFADESHITRVRDDIDEGVPEWFISLFSIPPVVTQAPLTLGWNEVALLTVEGHPGTVYKQLWTLMRELLMVYGLLFTLLALFTAVALRWLIRPLRQIEHQAHAIEQKDFEYRIPLPSTREFRRVVIVLNQLTALLKSRFLESARQLQEVRGKLLTDADSGLMTRQALLDAVTLRQEQSEQGVLVLIRVGNLDSIRKQEGFPKWRALLASIHELLISHFSNTAGESSLLVGRLSSEEFALLLDSDALSYPQEQLQGVCDDLNSLAVVDSHLKLDCQAAGLLFNEQSLPQLLTRLDEQLRGTAGLVQRASWIESDAPLEVLRTAEQWLALLRSQLSQQALALRWQPVVGRSGETLQKEVFTSVKDEQGQSLHAGLFVPVIEQFELGGELDLAVVQSVLMSPEKSVPTAINLSLSAMRDTRFIGALSKFGADVKETVLFELSELNLLREQETVVSFAAVLRQLGYRFGVDQLGASGLNLDYLQGLRPDYVKLAPALCRDDDEYGELLTAVVNTVSSLGIPIYATAVETLEQAERLWGRNIAGVQGYLTEK</sequence>
<dbReference type="CDD" id="cd06225">
    <property type="entry name" value="HAMP"/>
    <property type="match status" value="1"/>
</dbReference>
<organism evidence="4 5">
    <name type="scientific">Corallincola spongiicola</name>
    <dbReference type="NCBI Taxonomy" id="2520508"/>
    <lineage>
        <taxon>Bacteria</taxon>
        <taxon>Pseudomonadati</taxon>
        <taxon>Pseudomonadota</taxon>
        <taxon>Gammaproteobacteria</taxon>
        <taxon>Alteromonadales</taxon>
        <taxon>Psychromonadaceae</taxon>
        <taxon>Corallincola</taxon>
    </lineage>
</organism>
<dbReference type="SUPFAM" id="SSF55073">
    <property type="entry name" value="Nucleotide cyclase"/>
    <property type="match status" value="1"/>
</dbReference>
<dbReference type="InterPro" id="IPR029787">
    <property type="entry name" value="Nucleotide_cyclase"/>
</dbReference>
<dbReference type="Gene3D" id="3.30.70.270">
    <property type="match status" value="1"/>
</dbReference>
<dbReference type="Gene3D" id="3.20.20.450">
    <property type="entry name" value="EAL domain"/>
    <property type="match status" value="1"/>
</dbReference>
<dbReference type="Pfam" id="PF00672">
    <property type="entry name" value="HAMP"/>
    <property type="match status" value="1"/>
</dbReference>